<dbReference type="PANTHER" id="PTHR43776">
    <property type="entry name" value="TRANSPORT ATP-BINDING PROTEIN"/>
    <property type="match status" value="1"/>
</dbReference>
<dbReference type="PANTHER" id="PTHR43776:SF7">
    <property type="entry name" value="D,D-DIPEPTIDE TRANSPORT ATP-BINDING PROTEIN DDPF-RELATED"/>
    <property type="match status" value="1"/>
</dbReference>
<dbReference type="EMBL" id="CP040818">
    <property type="protein sequence ID" value="QDL90910.1"/>
    <property type="molecule type" value="Genomic_DNA"/>
</dbReference>
<dbReference type="InterPro" id="IPR017871">
    <property type="entry name" value="ABC_transporter-like_CS"/>
</dbReference>
<keyword evidence="4" id="KW-0547">Nucleotide-binding</keyword>
<dbReference type="InterPro" id="IPR050319">
    <property type="entry name" value="ABC_transp_ATP-bind"/>
</dbReference>
<dbReference type="GO" id="GO:0015833">
    <property type="term" value="P:peptide transport"/>
    <property type="evidence" value="ECO:0007669"/>
    <property type="project" value="InterPro"/>
</dbReference>
<evidence type="ECO:0000256" key="1">
    <source>
        <dbReference type="ARBA" id="ARBA00004417"/>
    </source>
</evidence>
<comment type="subcellular location">
    <subcellularLocation>
        <location evidence="1">Cell inner membrane</location>
        <topology evidence="1">Peripheral membrane protein</topology>
    </subcellularLocation>
</comment>
<dbReference type="OrthoDB" id="9802264at2"/>
<feature type="region of interest" description="Disordered" evidence="6">
    <location>
        <begin position="257"/>
        <end position="306"/>
    </location>
</feature>
<evidence type="ECO:0000259" key="7">
    <source>
        <dbReference type="PROSITE" id="PS50893"/>
    </source>
</evidence>
<name>A0A5B8FV13_9RHOB</name>
<dbReference type="GO" id="GO:0005524">
    <property type="term" value="F:ATP binding"/>
    <property type="evidence" value="ECO:0007669"/>
    <property type="project" value="UniProtKB-KW"/>
</dbReference>
<dbReference type="SMART" id="SM00382">
    <property type="entry name" value="AAA"/>
    <property type="match status" value="2"/>
</dbReference>
<dbReference type="GO" id="GO:0055085">
    <property type="term" value="P:transmembrane transport"/>
    <property type="evidence" value="ECO:0007669"/>
    <property type="project" value="UniProtKB-ARBA"/>
</dbReference>
<accession>A0A5B8FV13</accession>
<sequence>MSALVQVSGLNVSIGALPVLRDVTFDVAPGEILGLIGESGSGKSMTALALMDLLPPRARRSGSLRLEGTELNALTERQMCGVRGRDIAMVFQEPMTALNPVLCIGDQVAETVRQHTGATRAEARARAAEVLARVGLPQETFPLSRYPHELSGGQRQRVVIAMAIALRPKLLICDEPTTALDVTTQARIVALLRRLVAEDGMGMIFITHDLGLVAGLADHICIMRGGEIVERGPTGPLFREMRHPYTRALAEASVHVPARPGGGARARGAPGPGGMADRPQGPGVQAEDAREPDTRAHGAPGPGVRTTVAQVPDARLRGAEADGAQGPETPLLEIRNLVRAYPAPRGLGPRRPAMRAVDGVSFTLRRGENLGLVGESGCGKSTLTRALLGLEATQGGSIRFDGAEIPAGAPVPRAVRQRMQVVFQDPYGSFNPRHRVERLVAEPFHLLDAPPRGRERRARVAEALESVGLSAADASKYIHEFSGGQRQRIAIARALVIRPDLIILDEAVSALDVSIRAQVLDLLAALSGRFGMSYLFISHDLGVVRAITDRVMVMRAGRIVEAGETEALFHNPQHPYTRELLAATPSLAAALA</sequence>
<dbReference type="RefSeq" id="WP_138577515.1">
    <property type="nucleotide sequence ID" value="NZ_CP040818.1"/>
</dbReference>
<reference evidence="8 9" key="1">
    <citation type="submission" date="2019-06" db="EMBL/GenBank/DDBJ databases">
        <title>Genome sequence of Rhodobacteraceae bacterium D4M1.</title>
        <authorList>
            <person name="Cao J."/>
        </authorList>
    </citation>
    <scope>NUCLEOTIDE SEQUENCE [LARGE SCALE GENOMIC DNA]</scope>
    <source>
        <strain evidence="8 9">D4M1</strain>
    </source>
</reference>
<dbReference type="NCBIfam" id="NF007739">
    <property type="entry name" value="PRK10419.1"/>
    <property type="match status" value="2"/>
</dbReference>
<gene>
    <name evidence="8" type="ORF">FDP22_03380</name>
</gene>
<dbReference type="Pfam" id="PF08352">
    <property type="entry name" value="oligo_HPY"/>
    <property type="match status" value="2"/>
</dbReference>
<feature type="compositionally biased region" description="Gly residues" evidence="6">
    <location>
        <begin position="260"/>
        <end position="274"/>
    </location>
</feature>
<keyword evidence="3" id="KW-0813">Transport</keyword>
<evidence type="ECO:0000313" key="9">
    <source>
        <dbReference type="Proteomes" id="UP000305888"/>
    </source>
</evidence>
<keyword evidence="9" id="KW-1185">Reference proteome</keyword>
<feature type="domain" description="ABC transporter" evidence="7">
    <location>
        <begin position="332"/>
        <end position="581"/>
    </location>
</feature>
<dbReference type="Proteomes" id="UP000305888">
    <property type="component" value="Chromosome"/>
</dbReference>
<evidence type="ECO:0000256" key="4">
    <source>
        <dbReference type="ARBA" id="ARBA00022741"/>
    </source>
</evidence>
<dbReference type="CDD" id="cd03257">
    <property type="entry name" value="ABC_NikE_OppD_transporters"/>
    <property type="match status" value="2"/>
</dbReference>
<dbReference type="PROSITE" id="PS50893">
    <property type="entry name" value="ABC_TRANSPORTER_2"/>
    <property type="match status" value="2"/>
</dbReference>
<dbReference type="InterPro" id="IPR003593">
    <property type="entry name" value="AAA+_ATPase"/>
</dbReference>
<evidence type="ECO:0000256" key="3">
    <source>
        <dbReference type="ARBA" id="ARBA00022448"/>
    </source>
</evidence>
<protein>
    <submittedName>
        <fullName evidence="8">ABC transporter ATP-binding protein</fullName>
    </submittedName>
</protein>
<dbReference type="GO" id="GO:0005886">
    <property type="term" value="C:plasma membrane"/>
    <property type="evidence" value="ECO:0007669"/>
    <property type="project" value="UniProtKB-SubCell"/>
</dbReference>
<dbReference type="KEGG" id="ppru:FDP22_03380"/>
<proteinExistence type="inferred from homology"/>
<dbReference type="InterPro" id="IPR027417">
    <property type="entry name" value="P-loop_NTPase"/>
</dbReference>
<dbReference type="InterPro" id="IPR003439">
    <property type="entry name" value="ABC_transporter-like_ATP-bd"/>
</dbReference>
<dbReference type="AlphaFoldDB" id="A0A5B8FV13"/>
<dbReference type="FunFam" id="3.40.50.300:FF:000016">
    <property type="entry name" value="Oligopeptide ABC transporter ATP-binding component"/>
    <property type="match status" value="1"/>
</dbReference>
<evidence type="ECO:0000256" key="6">
    <source>
        <dbReference type="SAM" id="MobiDB-lite"/>
    </source>
</evidence>
<organism evidence="8 9">
    <name type="scientific">Paroceanicella profunda</name>
    <dbReference type="NCBI Taxonomy" id="2579971"/>
    <lineage>
        <taxon>Bacteria</taxon>
        <taxon>Pseudomonadati</taxon>
        <taxon>Pseudomonadota</taxon>
        <taxon>Alphaproteobacteria</taxon>
        <taxon>Rhodobacterales</taxon>
        <taxon>Paracoccaceae</taxon>
        <taxon>Paroceanicella</taxon>
    </lineage>
</organism>
<evidence type="ECO:0000256" key="5">
    <source>
        <dbReference type="ARBA" id="ARBA00022840"/>
    </source>
</evidence>
<evidence type="ECO:0000313" key="8">
    <source>
        <dbReference type="EMBL" id="QDL90910.1"/>
    </source>
</evidence>
<dbReference type="InterPro" id="IPR013563">
    <property type="entry name" value="Oligopep_ABC_C"/>
</dbReference>
<feature type="domain" description="ABC transporter" evidence="7">
    <location>
        <begin position="5"/>
        <end position="250"/>
    </location>
</feature>
<feature type="compositionally biased region" description="Basic and acidic residues" evidence="6">
    <location>
        <begin position="287"/>
        <end position="296"/>
    </location>
</feature>
<dbReference type="NCBIfam" id="NF008453">
    <property type="entry name" value="PRK11308.1"/>
    <property type="match status" value="2"/>
</dbReference>
<comment type="similarity">
    <text evidence="2">Belongs to the ABC transporter superfamily.</text>
</comment>
<keyword evidence="5 8" id="KW-0067">ATP-binding</keyword>
<dbReference type="Gene3D" id="3.40.50.300">
    <property type="entry name" value="P-loop containing nucleotide triphosphate hydrolases"/>
    <property type="match status" value="2"/>
</dbReference>
<dbReference type="PROSITE" id="PS00211">
    <property type="entry name" value="ABC_TRANSPORTER_1"/>
    <property type="match status" value="2"/>
</dbReference>
<dbReference type="Pfam" id="PF00005">
    <property type="entry name" value="ABC_tran"/>
    <property type="match status" value="2"/>
</dbReference>
<dbReference type="GO" id="GO:0016887">
    <property type="term" value="F:ATP hydrolysis activity"/>
    <property type="evidence" value="ECO:0007669"/>
    <property type="project" value="InterPro"/>
</dbReference>
<dbReference type="SUPFAM" id="SSF52540">
    <property type="entry name" value="P-loop containing nucleoside triphosphate hydrolases"/>
    <property type="match status" value="2"/>
</dbReference>
<evidence type="ECO:0000256" key="2">
    <source>
        <dbReference type="ARBA" id="ARBA00005417"/>
    </source>
</evidence>